<sequence>MAEVLGIVASGINVVQLAGQVTSSIIKLKDYWNQIQDAPANINRLLREIESLNLILCHIQDDRAGWEYAGSNVGMQKSLELCIEGTDELCGLVNQLREKVEGKKGWKKKVGAVKVVLKKEEIKEIKRRMKSAIRLLSLSYQCHTSAMIQLQPEIIVARVSSHVNSLIIDNRRSQDVALAGRPENFTSTSTNVVVEQYNNWTTSSSWMRYLLGSYEYWKRKGQYKGREREELGAKLTIPFWPERMWDCRGYETLSGWRFNLQTYRILSRSSPFFKAVTNGDISLVRTMLANRQASVTDRFTDDHFEGTALHRAAWNGDVKMCRLLLLEGADPLACNDQNRTPLHNAAISAAYNTFKKRKQPWETARLLISKGASDTLIDDVTVIKDFNGPRSMFIFLQQNMYPSYREIPPQTRFDIAARICQSRWHNIPAILSSLLRVEADFDKELLTLTTRGGHTLLHLLVTGLLDANIIRPDLEEYLDDDLSSEEVEYMTTTKAHILSWRPLIRKVVAAGADLSALDAWGRTPLGKLIHRYSTLHHPHSILKHRWGLLHLLKRWLEDLFNAGIDLLQYGALESLAVQKRRNQEPTPECACAIYHGPLSWSEECKRSNKCCSPTRLINLHYGARPGDWIFWLSEQTDEYAGDFWSMIEDPLELDEEDRPMVLKMPGSWNYAEDSSSDEE</sequence>
<keyword evidence="2 3" id="KW-0040">ANK repeat</keyword>
<dbReference type="OrthoDB" id="3200163at2759"/>
<evidence type="ECO:0000256" key="3">
    <source>
        <dbReference type="PROSITE-ProRule" id="PRU00023"/>
    </source>
</evidence>
<protein>
    <submittedName>
        <fullName evidence="4">Ankyrin</fullName>
    </submittedName>
</protein>
<dbReference type="AlphaFoldDB" id="A0A2J6Q8K9"/>
<dbReference type="EMBL" id="KZ613477">
    <property type="protein sequence ID" value="PMD22575.1"/>
    <property type="molecule type" value="Genomic_DNA"/>
</dbReference>
<dbReference type="InterPro" id="IPR050745">
    <property type="entry name" value="Multifunctional_regulatory"/>
</dbReference>
<evidence type="ECO:0000313" key="5">
    <source>
        <dbReference type="Proteomes" id="UP000235672"/>
    </source>
</evidence>
<dbReference type="PROSITE" id="PS50088">
    <property type="entry name" value="ANK_REPEAT"/>
    <property type="match status" value="1"/>
</dbReference>
<keyword evidence="1" id="KW-0677">Repeat</keyword>
<reference evidence="4 5" key="1">
    <citation type="submission" date="2016-05" db="EMBL/GenBank/DDBJ databases">
        <title>A degradative enzymes factory behind the ericoid mycorrhizal symbiosis.</title>
        <authorList>
            <consortium name="DOE Joint Genome Institute"/>
            <person name="Martino E."/>
            <person name="Morin E."/>
            <person name="Grelet G."/>
            <person name="Kuo A."/>
            <person name="Kohler A."/>
            <person name="Daghino S."/>
            <person name="Barry K."/>
            <person name="Choi C."/>
            <person name="Cichocki N."/>
            <person name="Clum A."/>
            <person name="Copeland A."/>
            <person name="Hainaut M."/>
            <person name="Haridas S."/>
            <person name="Labutti K."/>
            <person name="Lindquist E."/>
            <person name="Lipzen A."/>
            <person name="Khouja H.-R."/>
            <person name="Murat C."/>
            <person name="Ohm R."/>
            <person name="Olson A."/>
            <person name="Spatafora J."/>
            <person name="Veneault-Fourrey C."/>
            <person name="Henrissat B."/>
            <person name="Grigoriev I."/>
            <person name="Martin F."/>
            <person name="Perotto S."/>
        </authorList>
    </citation>
    <scope>NUCLEOTIDE SEQUENCE [LARGE SCALE GENOMIC DNA]</scope>
    <source>
        <strain evidence="4 5">UAMH 7357</strain>
    </source>
</reference>
<evidence type="ECO:0000256" key="2">
    <source>
        <dbReference type="ARBA" id="ARBA00023043"/>
    </source>
</evidence>
<dbReference type="Gene3D" id="1.25.40.20">
    <property type="entry name" value="Ankyrin repeat-containing domain"/>
    <property type="match status" value="1"/>
</dbReference>
<name>A0A2J6Q8K9_9HELO</name>
<organism evidence="4 5">
    <name type="scientific">Hyaloscypha hepaticicola</name>
    <dbReference type="NCBI Taxonomy" id="2082293"/>
    <lineage>
        <taxon>Eukaryota</taxon>
        <taxon>Fungi</taxon>
        <taxon>Dikarya</taxon>
        <taxon>Ascomycota</taxon>
        <taxon>Pezizomycotina</taxon>
        <taxon>Leotiomycetes</taxon>
        <taxon>Helotiales</taxon>
        <taxon>Hyaloscyphaceae</taxon>
        <taxon>Hyaloscypha</taxon>
    </lineage>
</organism>
<keyword evidence="5" id="KW-1185">Reference proteome</keyword>
<dbReference type="InterPro" id="IPR036770">
    <property type="entry name" value="Ankyrin_rpt-contain_sf"/>
</dbReference>
<dbReference type="InterPro" id="IPR002110">
    <property type="entry name" value="Ankyrin_rpt"/>
</dbReference>
<accession>A0A2J6Q8K9</accession>
<dbReference type="Proteomes" id="UP000235672">
    <property type="component" value="Unassembled WGS sequence"/>
</dbReference>
<dbReference type="PANTHER" id="PTHR24189:SF50">
    <property type="entry name" value="ANKYRIN REPEAT AND SOCS BOX PROTEIN 2"/>
    <property type="match status" value="1"/>
</dbReference>
<dbReference type="SUPFAM" id="SSF48403">
    <property type="entry name" value="Ankyrin repeat"/>
    <property type="match status" value="1"/>
</dbReference>
<evidence type="ECO:0000256" key="1">
    <source>
        <dbReference type="ARBA" id="ARBA00022737"/>
    </source>
</evidence>
<dbReference type="Pfam" id="PF12796">
    <property type="entry name" value="Ank_2"/>
    <property type="match status" value="1"/>
</dbReference>
<gene>
    <name evidence="4" type="ORF">NA56DRAFT_702359</name>
</gene>
<feature type="repeat" description="ANK" evidence="3">
    <location>
        <begin position="304"/>
        <end position="336"/>
    </location>
</feature>
<evidence type="ECO:0000313" key="4">
    <source>
        <dbReference type="EMBL" id="PMD22575.1"/>
    </source>
</evidence>
<dbReference type="PANTHER" id="PTHR24189">
    <property type="entry name" value="MYOTROPHIN"/>
    <property type="match status" value="1"/>
</dbReference>
<dbReference type="PROSITE" id="PS50297">
    <property type="entry name" value="ANK_REP_REGION"/>
    <property type="match status" value="1"/>
</dbReference>
<proteinExistence type="predicted"/>
<dbReference type="SMART" id="SM00248">
    <property type="entry name" value="ANK"/>
    <property type="match status" value="3"/>
</dbReference>
<dbReference type="STRING" id="1745343.A0A2J6Q8K9"/>